<dbReference type="Proteomes" id="UP000001304">
    <property type="component" value="Chromosome"/>
</dbReference>
<sequence>MYKYLYVEPTVLKKLSSNVTKMWLPFLLLRFSEYKPNKQYIADCLLRGAIDNRYISIFTLRELPKNTKIVDTPSIEADIPVKTCMNTDIATDLMQIGIDYINNNFDKLDEFITMVEEYRDVEISTRVFLRTRRYVIPAERIKAIDRKIAIEVVGGLIKKFRMYRQGEKTVLPPVIDIQPIYAFIYISGMNAGLVIGKKIIPINIYAKLLSKQKVRESILGS</sequence>
<dbReference type="KEGG" id="iag:Igag_1710"/>
<proteinExistence type="predicted"/>
<dbReference type="STRING" id="583356.Igag_1710"/>
<dbReference type="EMBL" id="CP002098">
    <property type="protein sequence ID" value="ADM28507.1"/>
    <property type="molecule type" value="Genomic_DNA"/>
</dbReference>
<dbReference type="BioCyc" id="IAGG583356:GHAH-1697-MONOMER"/>
<evidence type="ECO:0000313" key="2">
    <source>
        <dbReference type="Proteomes" id="UP000001304"/>
    </source>
</evidence>
<dbReference type="HOGENOM" id="CLU_1248274_0_0_2"/>
<gene>
    <name evidence="1" type="ordered locus">Igag_1710</name>
</gene>
<reference evidence="1 2" key="1">
    <citation type="journal article" date="2010" name="Stand. Genomic Sci.">
        <title>Complete genome sequence of Ignisphaera aggregans type strain (AQ1.S1).</title>
        <authorList>
            <person name="Goker M."/>
            <person name="Held B."/>
            <person name="Lapidus A."/>
            <person name="Nolan M."/>
            <person name="Spring S."/>
            <person name="Yasawong M."/>
            <person name="Lucas S."/>
            <person name="Glavina Del Rio T."/>
            <person name="Tice H."/>
            <person name="Cheng J.F."/>
            <person name="Goodwin L."/>
            <person name="Tapia R."/>
            <person name="Pitluck S."/>
            <person name="Liolios K."/>
            <person name="Ivanova N."/>
            <person name="Mavromatis K."/>
            <person name="Mikhailova N."/>
            <person name="Pati A."/>
            <person name="Chen A."/>
            <person name="Palaniappan K."/>
            <person name="Brambilla E."/>
            <person name="Land M."/>
            <person name="Hauser L."/>
            <person name="Chang Y.J."/>
            <person name="Jeffries C.D."/>
            <person name="Brettin T."/>
            <person name="Detter J.C."/>
            <person name="Han C."/>
            <person name="Rohde M."/>
            <person name="Sikorski J."/>
            <person name="Woyke T."/>
            <person name="Bristow J."/>
            <person name="Eisen J.A."/>
            <person name="Markowitz V."/>
            <person name="Hugenholtz P."/>
            <person name="Kyrpides N.C."/>
            <person name="Klenk H.P."/>
        </authorList>
    </citation>
    <scope>NUCLEOTIDE SEQUENCE [LARGE SCALE GENOMIC DNA]</scope>
    <source>
        <strain evidence="2">DSM 17230 / JCM 13409 / AQ1.S1</strain>
    </source>
</reference>
<accession>E0SS50</accession>
<name>E0SS50_IGNAA</name>
<dbReference type="AlphaFoldDB" id="E0SS50"/>
<organism evidence="1 2">
    <name type="scientific">Ignisphaera aggregans (strain DSM 17230 / JCM 13409 / AQ1.S1)</name>
    <dbReference type="NCBI Taxonomy" id="583356"/>
    <lineage>
        <taxon>Archaea</taxon>
        <taxon>Thermoproteota</taxon>
        <taxon>Thermoprotei</taxon>
        <taxon>Desulfurococcales</taxon>
        <taxon>Desulfurococcaceae</taxon>
        <taxon>Ignisphaera</taxon>
    </lineage>
</organism>
<protein>
    <submittedName>
        <fullName evidence="1">Uncharacterized protein</fullName>
    </submittedName>
</protein>
<keyword evidence="2" id="KW-1185">Reference proteome</keyword>
<evidence type="ECO:0000313" key="1">
    <source>
        <dbReference type="EMBL" id="ADM28507.1"/>
    </source>
</evidence>